<evidence type="ECO:0000256" key="9">
    <source>
        <dbReference type="ARBA" id="ARBA00023128"/>
    </source>
</evidence>
<evidence type="ECO:0000313" key="15">
    <source>
        <dbReference type="EMBL" id="KAJ7755002.1"/>
    </source>
</evidence>
<evidence type="ECO:0000256" key="13">
    <source>
        <dbReference type="SAM" id="Phobius"/>
    </source>
</evidence>
<dbReference type="AlphaFoldDB" id="A0AAD7J5L4"/>
<dbReference type="PANTHER" id="PTHR19370">
    <property type="entry name" value="NADH-CYTOCHROME B5 REDUCTASE"/>
    <property type="match status" value="1"/>
</dbReference>
<evidence type="ECO:0000256" key="4">
    <source>
        <dbReference type="ARBA" id="ARBA00022630"/>
    </source>
</evidence>
<dbReference type="PROSITE" id="PS51384">
    <property type="entry name" value="FAD_FR"/>
    <property type="match status" value="1"/>
</dbReference>
<evidence type="ECO:0000256" key="10">
    <source>
        <dbReference type="ARBA" id="ARBA00047682"/>
    </source>
</evidence>
<dbReference type="InterPro" id="IPR039261">
    <property type="entry name" value="FNR_nucleotide-bd"/>
</dbReference>
<dbReference type="PANTHER" id="PTHR19370:SF171">
    <property type="entry name" value="NADH-CYTOCHROME B5 REDUCTASE 2"/>
    <property type="match status" value="1"/>
</dbReference>
<evidence type="ECO:0000256" key="11">
    <source>
        <dbReference type="PIRSR" id="PIRSR601834-1"/>
    </source>
</evidence>
<evidence type="ECO:0000256" key="2">
    <source>
        <dbReference type="ARBA" id="ARBA00004572"/>
    </source>
</evidence>
<dbReference type="Gene3D" id="2.40.30.10">
    <property type="entry name" value="Translation factors"/>
    <property type="match status" value="1"/>
</dbReference>
<organism evidence="15 16">
    <name type="scientific">Mycena maculata</name>
    <dbReference type="NCBI Taxonomy" id="230809"/>
    <lineage>
        <taxon>Eukaryota</taxon>
        <taxon>Fungi</taxon>
        <taxon>Dikarya</taxon>
        <taxon>Basidiomycota</taxon>
        <taxon>Agaricomycotina</taxon>
        <taxon>Agaricomycetes</taxon>
        <taxon>Agaricomycetidae</taxon>
        <taxon>Agaricales</taxon>
        <taxon>Marasmiineae</taxon>
        <taxon>Mycenaceae</taxon>
        <taxon>Mycena</taxon>
    </lineage>
</organism>
<evidence type="ECO:0000256" key="6">
    <source>
        <dbReference type="ARBA" id="ARBA00022827"/>
    </source>
</evidence>
<dbReference type="EC" id="1.6.2.2" evidence="12"/>
<dbReference type="Proteomes" id="UP001215280">
    <property type="component" value="Unassembled WGS sequence"/>
</dbReference>
<evidence type="ECO:0000256" key="1">
    <source>
        <dbReference type="ARBA" id="ARBA00001974"/>
    </source>
</evidence>
<comment type="subcellular location">
    <subcellularLocation>
        <location evidence="2">Mitochondrion outer membrane</location>
        <topology evidence="2">Single-pass membrane protein</topology>
    </subcellularLocation>
</comment>
<dbReference type="GO" id="GO:0005741">
    <property type="term" value="C:mitochondrial outer membrane"/>
    <property type="evidence" value="ECO:0007669"/>
    <property type="project" value="UniProtKB-SubCell"/>
</dbReference>
<evidence type="ECO:0000259" key="14">
    <source>
        <dbReference type="PROSITE" id="PS51384"/>
    </source>
</evidence>
<dbReference type="FunFam" id="3.40.50.80:FF:000009">
    <property type="entry name" value="NADH-cytochrome b5 reductase"/>
    <property type="match status" value="1"/>
</dbReference>
<keyword evidence="4 11" id="KW-0285">Flavoprotein</keyword>
<dbReference type="GO" id="GO:0090524">
    <property type="term" value="F:cytochrome-b5 reductase activity, acting on NADH"/>
    <property type="evidence" value="ECO:0007669"/>
    <property type="project" value="UniProtKB-EC"/>
</dbReference>
<accession>A0AAD7J5L4</accession>
<dbReference type="InterPro" id="IPR001834">
    <property type="entry name" value="CBR-like"/>
</dbReference>
<dbReference type="PRINTS" id="PR00371">
    <property type="entry name" value="FPNCR"/>
</dbReference>
<reference evidence="15" key="1">
    <citation type="submission" date="2023-03" db="EMBL/GenBank/DDBJ databases">
        <title>Massive genome expansion in bonnet fungi (Mycena s.s.) driven by repeated elements and novel gene families across ecological guilds.</title>
        <authorList>
            <consortium name="Lawrence Berkeley National Laboratory"/>
            <person name="Harder C.B."/>
            <person name="Miyauchi S."/>
            <person name="Viragh M."/>
            <person name="Kuo A."/>
            <person name="Thoen E."/>
            <person name="Andreopoulos B."/>
            <person name="Lu D."/>
            <person name="Skrede I."/>
            <person name="Drula E."/>
            <person name="Henrissat B."/>
            <person name="Morin E."/>
            <person name="Kohler A."/>
            <person name="Barry K."/>
            <person name="LaButti K."/>
            <person name="Morin E."/>
            <person name="Salamov A."/>
            <person name="Lipzen A."/>
            <person name="Mereny Z."/>
            <person name="Hegedus B."/>
            <person name="Baldrian P."/>
            <person name="Stursova M."/>
            <person name="Weitz H."/>
            <person name="Taylor A."/>
            <person name="Grigoriev I.V."/>
            <person name="Nagy L.G."/>
            <person name="Martin F."/>
            <person name="Kauserud H."/>
        </authorList>
    </citation>
    <scope>NUCLEOTIDE SEQUENCE</scope>
    <source>
        <strain evidence="15">CBHHK188m</strain>
    </source>
</reference>
<feature type="binding site" evidence="11">
    <location>
        <position position="120"/>
    </location>
    <ligand>
        <name>FAD</name>
        <dbReference type="ChEBI" id="CHEBI:57692"/>
    </ligand>
</feature>
<feature type="domain" description="FAD-binding FR-type" evidence="14">
    <location>
        <begin position="60"/>
        <end position="169"/>
    </location>
</feature>
<keyword evidence="13" id="KW-0812">Transmembrane</keyword>
<proteinExistence type="inferred from homology"/>
<comment type="catalytic activity">
    <reaction evidence="10 12">
        <text>2 Fe(III)-[cytochrome b5] + NADH = 2 Fe(II)-[cytochrome b5] + NAD(+) + H(+)</text>
        <dbReference type="Rhea" id="RHEA:46680"/>
        <dbReference type="Rhea" id="RHEA-COMP:10438"/>
        <dbReference type="Rhea" id="RHEA-COMP:10439"/>
        <dbReference type="ChEBI" id="CHEBI:15378"/>
        <dbReference type="ChEBI" id="CHEBI:29033"/>
        <dbReference type="ChEBI" id="CHEBI:29034"/>
        <dbReference type="ChEBI" id="CHEBI:57540"/>
        <dbReference type="ChEBI" id="CHEBI:57945"/>
        <dbReference type="EC" id="1.6.2.2"/>
    </reaction>
</comment>
<keyword evidence="5" id="KW-1000">Mitochondrion outer membrane</keyword>
<dbReference type="InterPro" id="IPR001709">
    <property type="entry name" value="Flavoprot_Pyr_Nucl_cyt_Rdtase"/>
</dbReference>
<feature type="binding site" evidence="11">
    <location>
        <position position="135"/>
    </location>
    <ligand>
        <name>FAD</name>
        <dbReference type="ChEBI" id="CHEBI:57692"/>
    </ligand>
</feature>
<keyword evidence="13" id="KW-0472">Membrane</keyword>
<feature type="binding site" evidence="11">
    <location>
        <position position="119"/>
    </location>
    <ligand>
        <name>FAD</name>
        <dbReference type="ChEBI" id="CHEBI:57692"/>
    </ligand>
</feature>
<keyword evidence="16" id="KW-1185">Reference proteome</keyword>
<dbReference type="PRINTS" id="PR00406">
    <property type="entry name" value="CYTB5RDTASE"/>
</dbReference>
<dbReference type="Pfam" id="PF00970">
    <property type="entry name" value="FAD_binding_6"/>
    <property type="match status" value="1"/>
</dbReference>
<feature type="binding site" evidence="11">
    <location>
        <position position="186"/>
    </location>
    <ligand>
        <name>FAD</name>
        <dbReference type="ChEBI" id="CHEBI:57692"/>
    </ligand>
</feature>
<evidence type="ECO:0000256" key="8">
    <source>
        <dbReference type="ARBA" id="ARBA00023027"/>
    </source>
</evidence>
<dbReference type="CDD" id="cd06183">
    <property type="entry name" value="cyt_b5_reduct_like"/>
    <property type="match status" value="1"/>
</dbReference>
<protein>
    <recommendedName>
        <fullName evidence="12">NADH-cytochrome b5 reductase</fullName>
        <ecNumber evidence="12">1.6.2.2</ecNumber>
    </recommendedName>
</protein>
<comment type="caution">
    <text evidence="15">The sequence shown here is derived from an EMBL/GenBank/DDBJ whole genome shotgun (WGS) entry which is preliminary data.</text>
</comment>
<dbReference type="Pfam" id="PF00175">
    <property type="entry name" value="NAD_binding_1"/>
    <property type="match status" value="1"/>
</dbReference>
<dbReference type="EMBL" id="JARJLG010000065">
    <property type="protein sequence ID" value="KAJ7755002.1"/>
    <property type="molecule type" value="Genomic_DNA"/>
</dbReference>
<dbReference type="InterPro" id="IPR017938">
    <property type="entry name" value="Riboflavin_synthase-like_b-brl"/>
</dbReference>
<dbReference type="SUPFAM" id="SSF63380">
    <property type="entry name" value="Riboflavin synthase domain-like"/>
    <property type="match status" value="1"/>
</dbReference>
<dbReference type="Gene3D" id="3.40.50.80">
    <property type="entry name" value="Nucleotide-binding domain of ferredoxin-NADP reductase (FNR) module"/>
    <property type="match status" value="1"/>
</dbReference>
<name>A0AAD7J5L4_9AGAR</name>
<evidence type="ECO:0000256" key="5">
    <source>
        <dbReference type="ARBA" id="ARBA00022787"/>
    </source>
</evidence>
<dbReference type="InterPro" id="IPR001433">
    <property type="entry name" value="OxRdtase_FAD/NAD-bd"/>
</dbReference>
<evidence type="ECO:0000256" key="7">
    <source>
        <dbReference type="ARBA" id="ARBA00023002"/>
    </source>
</evidence>
<feature type="binding site" evidence="11">
    <location>
        <position position="137"/>
    </location>
    <ligand>
        <name>FAD</name>
        <dbReference type="ChEBI" id="CHEBI:57692"/>
    </ligand>
</feature>
<keyword evidence="9" id="KW-0496">Mitochondrion</keyword>
<evidence type="ECO:0000313" key="16">
    <source>
        <dbReference type="Proteomes" id="UP001215280"/>
    </source>
</evidence>
<dbReference type="InterPro" id="IPR008333">
    <property type="entry name" value="Cbr1-like_FAD-bd_dom"/>
</dbReference>
<gene>
    <name evidence="15" type="ORF">DFH07DRAFT_822522</name>
</gene>
<keyword evidence="6 11" id="KW-0274">FAD</keyword>
<comment type="similarity">
    <text evidence="3 12">Belongs to the flavoprotein pyridine nucleotide cytochrome reductase family.</text>
</comment>
<sequence length="314" mass="34143">MRLQVAGVRRYSTEAPKAKSNNVIPMTLALGGLGGFAYWTYLYRTGNTGAASLPSVLNPDEFVTLPLKKVVPYNHNSSTFIFGLPPQTSSKLPVASCVVVKAADPEALKDKKGNPVVRPYTPVSSADNTGEIAFLIKKYDTGVMSKYIHTLKPGDFLSIKGPIHKFPYRPNEFDEVALIGGGSGITPLYQVISHALANPSNTTKFKLLFSNVTEEDILMREDIDALAKKHPKTLEVVYLLDKPKPDWKGPTGFINADIIKKYVAPPTAERTMVMVCGPPGQVAAIAGKKAGMKQGEIGGVLRELGYTEEQVFKF</sequence>
<evidence type="ECO:0000256" key="12">
    <source>
        <dbReference type="RuleBase" id="RU361226"/>
    </source>
</evidence>
<dbReference type="InterPro" id="IPR017927">
    <property type="entry name" value="FAD-bd_FR_type"/>
</dbReference>
<feature type="binding site" evidence="11">
    <location>
        <position position="145"/>
    </location>
    <ligand>
        <name>FAD</name>
        <dbReference type="ChEBI" id="CHEBI:57692"/>
    </ligand>
</feature>
<keyword evidence="13" id="KW-1133">Transmembrane helix</keyword>
<keyword evidence="7 12" id="KW-0560">Oxidoreductase</keyword>
<keyword evidence="8 12" id="KW-0520">NAD</keyword>
<dbReference type="SUPFAM" id="SSF52343">
    <property type="entry name" value="Ferredoxin reductase-like, C-terminal NADP-linked domain"/>
    <property type="match status" value="1"/>
</dbReference>
<comment type="cofactor">
    <cofactor evidence="1 11 12">
        <name>FAD</name>
        <dbReference type="ChEBI" id="CHEBI:57692"/>
    </cofactor>
</comment>
<feature type="binding site" evidence="11">
    <location>
        <position position="118"/>
    </location>
    <ligand>
        <name>FAD</name>
        <dbReference type="ChEBI" id="CHEBI:57692"/>
    </ligand>
</feature>
<evidence type="ECO:0000256" key="3">
    <source>
        <dbReference type="ARBA" id="ARBA00006105"/>
    </source>
</evidence>
<feature type="binding site" evidence="11">
    <location>
        <position position="144"/>
    </location>
    <ligand>
        <name>FAD</name>
        <dbReference type="ChEBI" id="CHEBI:57692"/>
    </ligand>
</feature>
<feature type="transmembrane region" description="Helical" evidence="13">
    <location>
        <begin position="21"/>
        <end position="41"/>
    </location>
</feature>